<name>A0ABQ7ULU9_SOLTU</name>
<protein>
    <submittedName>
        <fullName evidence="2">Uncharacterized protein</fullName>
    </submittedName>
</protein>
<feature type="compositionally biased region" description="Basic and acidic residues" evidence="1">
    <location>
        <begin position="144"/>
        <end position="153"/>
    </location>
</feature>
<evidence type="ECO:0000256" key="1">
    <source>
        <dbReference type="SAM" id="MobiDB-lite"/>
    </source>
</evidence>
<dbReference type="Proteomes" id="UP000826656">
    <property type="component" value="Unassembled WGS sequence"/>
</dbReference>
<dbReference type="EMBL" id="JAIVGD010000005">
    <property type="protein sequence ID" value="KAH0774592.1"/>
    <property type="molecule type" value="Genomic_DNA"/>
</dbReference>
<evidence type="ECO:0000313" key="3">
    <source>
        <dbReference type="EMBL" id="KAH0774592.1"/>
    </source>
</evidence>
<dbReference type="EMBL" id="JAIVGD010000019">
    <property type="protein sequence ID" value="KAH0750611.1"/>
    <property type="molecule type" value="Genomic_DNA"/>
</dbReference>
<evidence type="ECO:0000313" key="2">
    <source>
        <dbReference type="EMBL" id="KAH0750611.1"/>
    </source>
</evidence>
<comment type="caution">
    <text evidence="2">The sequence shown here is derived from an EMBL/GenBank/DDBJ whole genome shotgun (WGS) entry which is preliminary data.</text>
</comment>
<sequence>MIVACCTQRIRISKASSSEAPPVANPNIPNASSSAAETPHSDASGSRGKSALDERKEELILSNIKRSRGWPKSCGFQCDNQFELIEEMKKEAGAKKEDCPATNSAFNGIREYQSHVQDGRGGGKPNDCSNREGGKTGVLNGDKGSPRVEEVRDGSLLGGRLGQQAICCPDPESKSSSSQRRQRGVESKPFFSTLSSITKWRVLL</sequence>
<gene>
    <name evidence="3" type="ORF">KY290_011729</name>
    <name evidence="2" type="ORF">KY290_029843</name>
</gene>
<feature type="region of interest" description="Disordered" evidence="1">
    <location>
        <begin position="14"/>
        <end position="54"/>
    </location>
</feature>
<reference evidence="2 4" key="1">
    <citation type="journal article" date="2021" name="bioRxiv">
        <title>Chromosome-scale and haplotype-resolved genome assembly of a tetraploid potato cultivar.</title>
        <authorList>
            <person name="Sun H."/>
            <person name="Jiao W.-B."/>
            <person name="Krause K."/>
            <person name="Campoy J.A."/>
            <person name="Goel M."/>
            <person name="Folz-Donahue K."/>
            <person name="Kukat C."/>
            <person name="Huettel B."/>
            <person name="Schneeberger K."/>
        </authorList>
    </citation>
    <scope>NUCLEOTIDE SEQUENCE [LARGE SCALE GENOMIC DNA]</scope>
    <source>
        <strain evidence="2">SolTubOtavaFocal</strain>
        <tissue evidence="2">Leaves</tissue>
    </source>
</reference>
<feature type="region of interest" description="Disordered" evidence="1">
    <location>
        <begin position="115"/>
        <end position="188"/>
    </location>
</feature>
<keyword evidence="4" id="KW-1185">Reference proteome</keyword>
<accession>A0ABQ7ULU9</accession>
<proteinExistence type="predicted"/>
<evidence type="ECO:0000313" key="4">
    <source>
        <dbReference type="Proteomes" id="UP000826656"/>
    </source>
</evidence>
<feature type="compositionally biased region" description="Low complexity" evidence="1">
    <location>
        <begin position="20"/>
        <end position="36"/>
    </location>
</feature>
<organism evidence="2 4">
    <name type="scientific">Solanum tuberosum</name>
    <name type="common">Potato</name>
    <dbReference type="NCBI Taxonomy" id="4113"/>
    <lineage>
        <taxon>Eukaryota</taxon>
        <taxon>Viridiplantae</taxon>
        <taxon>Streptophyta</taxon>
        <taxon>Embryophyta</taxon>
        <taxon>Tracheophyta</taxon>
        <taxon>Spermatophyta</taxon>
        <taxon>Magnoliopsida</taxon>
        <taxon>eudicotyledons</taxon>
        <taxon>Gunneridae</taxon>
        <taxon>Pentapetalae</taxon>
        <taxon>asterids</taxon>
        <taxon>lamiids</taxon>
        <taxon>Solanales</taxon>
        <taxon>Solanaceae</taxon>
        <taxon>Solanoideae</taxon>
        <taxon>Solaneae</taxon>
        <taxon>Solanum</taxon>
    </lineage>
</organism>